<protein>
    <submittedName>
        <fullName evidence="3">Uncharacterized protein</fullName>
    </submittedName>
</protein>
<keyword evidence="2" id="KW-0732">Signal</keyword>
<dbReference type="AlphaFoldDB" id="A0A1X1RDR7"/>
<dbReference type="RefSeq" id="WP_085095734.1">
    <property type="nucleotide sequence ID" value="NZ_AP022603.1"/>
</dbReference>
<dbReference type="Proteomes" id="UP000193484">
    <property type="component" value="Unassembled WGS sequence"/>
</dbReference>
<reference evidence="3 4" key="1">
    <citation type="submission" date="2016-01" db="EMBL/GenBank/DDBJ databases">
        <title>The new phylogeny of the genus Mycobacterium.</title>
        <authorList>
            <person name="Tarcisio F."/>
            <person name="Conor M."/>
            <person name="Antonella G."/>
            <person name="Elisabetta G."/>
            <person name="Giulia F.S."/>
            <person name="Sara T."/>
            <person name="Anna F."/>
            <person name="Clotilde B."/>
            <person name="Roberto B."/>
            <person name="Veronica D.S."/>
            <person name="Fabio R."/>
            <person name="Monica P."/>
            <person name="Olivier J."/>
            <person name="Enrico T."/>
            <person name="Nicola S."/>
        </authorList>
    </citation>
    <scope>NUCLEOTIDE SEQUENCE [LARGE SCALE GENOMIC DNA]</scope>
    <source>
        <strain evidence="3 4">DSM 44179</strain>
    </source>
</reference>
<evidence type="ECO:0000256" key="1">
    <source>
        <dbReference type="SAM" id="MobiDB-lite"/>
    </source>
</evidence>
<organism evidence="3 4">
    <name type="scientific">Mycolicibacterium fallax</name>
    <name type="common">Mycobacterium fallax</name>
    <dbReference type="NCBI Taxonomy" id="1793"/>
    <lineage>
        <taxon>Bacteria</taxon>
        <taxon>Bacillati</taxon>
        <taxon>Actinomycetota</taxon>
        <taxon>Actinomycetes</taxon>
        <taxon>Mycobacteriales</taxon>
        <taxon>Mycobacteriaceae</taxon>
        <taxon>Mycolicibacterium</taxon>
    </lineage>
</organism>
<dbReference type="STRING" id="1793.AWC04_10295"/>
<evidence type="ECO:0000313" key="3">
    <source>
        <dbReference type="EMBL" id="ORV03492.1"/>
    </source>
</evidence>
<feature type="chain" id="PRO_5043915643" evidence="2">
    <location>
        <begin position="27"/>
        <end position="152"/>
    </location>
</feature>
<evidence type="ECO:0000313" key="4">
    <source>
        <dbReference type="Proteomes" id="UP000193484"/>
    </source>
</evidence>
<feature type="region of interest" description="Disordered" evidence="1">
    <location>
        <begin position="27"/>
        <end position="80"/>
    </location>
</feature>
<gene>
    <name evidence="3" type="ORF">AWC04_10295</name>
</gene>
<accession>A0A1X1RDR7</accession>
<dbReference type="OrthoDB" id="4752297at2"/>
<name>A0A1X1RDR7_MYCFA</name>
<keyword evidence="4" id="KW-1185">Reference proteome</keyword>
<proteinExistence type="predicted"/>
<feature type="compositionally biased region" description="Pro residues" evidence="1">
    <location>
        <begin position="30"/>
        <end position="39"/>
    </location>
</feature>
<feature type="region of interest" description="Disordered" evidence="1">
    <location>
        <begin position="113"/>
        <end position="152"/>
    </location>
</feature>
<sequence>MRTKTRAGATATLAALVLFSAVPAAADPAAPVPADPVPADPGTADPGTIKAEAAAGVPHLSSPDNLPPGTGAVPAQPSGSGLGYLRDLWHAYQTQEVNGAGVLLLLSQRPMSNGARAPIPIGAPPEAPAPPEGAAPEAPAPPEAAPQAPPAE</sequence>
<feature type="compositionally biased region" description="Pro residues" evidence="1">
    <location>
        <begin position="121"/>
        <end position="152"/>
    </location>
</feature>
<comment type="caution">
    <text evidence="3">The sequence shown here is derived from an EMBL/GenBank/DDBJ whole genome shotgun (WGS) entry which is preliminary data.</text>
</comment>
<dbReference type="EMBL" id="LQOJ01000037">
    <property type="protein sequence ID" value="ORV03492.1"/>
    <property type="molecule type" value="Genomic_DNA"/>
</dbReference>
<feature type="signal peptide" evidence="2">
    <location>
        <begin position="1"/>
        <end position="26"/>
    </location>
</feature>
<evidence type="ECO:0000256" key="2">
    <source>
        <dbReference type="SAM" id="SignalP"/>
    </source>
</evidence>